<dbReference type="Pfam" id="PF01464">
    <property type="entry name" value="SLT"/>
    <property type="match status" value="1"/>
</dbReference>
<evidence type="ECO:0000313" key="2">
    <source>
        <dbReference type="EMBL" id="OIQ80012.1"/>
    </source>
</evidence>
<proteinExistence type="predicted"/>
<organism evidence="2">
    <name type="scientific">mine drainage metagenome</name>
    <dbReference type="NCBI Taxonomy" id="410659"/>
    <lineage>
        <taxon>unclassified sequences</taxon>
        <taxon>metagenomes</taxon>
        <taxon>ecological metagenomes</taxon>
    </lineage>
</organism>
<name>A0A1J5QJ61_9ZZZZ</name>
<protein>
    <submittedName>
        <fullName evidence="2">Transglycosylase SLT domain protein</fullName>
    </submittedName>
</protein>
<gene>
    <name evidence="2" type="ORF">GALL_382460</name>
</gene>
<accession>A0A1J5QJ61</accession>
<sequence length="182" mass="20374">MTMPRYCAAVALVLASAAQAMPPATDAARRGTVPRGNSYCFDAAAQRYHVNREVLIAIAWKESHFLPWYRHTNSDGSVDYGLMQINSRNLASLHLDAHSVMAPCTNIMAGAELYSRQVRRFGNTWRAVGSYHSTTPALRDAYSKDISRRYAWIQTLRGWFARARSAVEHALGLERDRGNGSR</sequence>
<dbReference type="InterPro" id="IPR023346">
    <property type="entry name" value="Lysozyme-like_dom_sf"/>
</dbReference>
<comment type="caution">
    <text evidence="2">The sequence shown here is derived from an EMBL/GenBank/DDBJ whole genome shotgun (WGS) entry which is preliminary data.</text>
</comment>
<dbReference type="AlphaFoldDB" id="A0A1J5QJ61"/>
<reference evidence="2" key="1">
    <citation type="submission" date="2016-10" db="EMBL/GenBank/DDBJ databases">
        <title>Sequence of Gallionella enrichment culture.</title>
        <authorList>
            <person name="Poehlein A."/>
            <person name="Muehling M."/>
            <person name="Daniel R."/>
        </authorList>
    </citation>
    <scope>NUCLEOTIDE SEQUENCE</scope>
</reference>
<feature type="domain" description="Transglycosylase SLT" evidence="1">
    <location>
        <begin position="40"/>
        <end position="144"/>
    </location>
</feature>
<evidence type="ECO:0000259" key="1">
    <source>
        <dbReference type="Pfam" id="PF01464"/>
    </source>
</evidence>
<dbReference type="InterPro" id="IPR008258">
    <property type="entry name" value="Transglycosylase_SLT_dom_1"/>
</dbReference>
<dbReference type="SUPFAM" id="SSF53955">
    <property type="entry name" value="Lysozyme-like"/>
    <property type="match status" value="1"/>
</dbReference>
<dbReference type="EMBL" id="MLJW01001123">
    <property type="protein sequence ID" value="OIQ80012.1"/>
    <property type="molecule type" value="Genomic_DNA"/>
</dbReference>
<dbReference type="Gene3D" id="1.10.530.10">
    <property type="match status" value="1"/>
</dbReference>
<dbReference type="CDD" id="cd13400">
    <property type="entry name" value="LT_IagB-like"/>
    <property type="match status" value="1"/>
</dbReference>